<evidence type="ECO:0000313" key="3">
    <source>
        <dbReference type="EMBL" id="ERL92753.1"/>
    </source>
</evidence>
<protein>
    <recommendedName>
        <fullName evidence="2">EGF-like domain-containing protein</fullName>
    </recommendedName>
</protein>
<gene>
    <name evidence="3" type="ORF">D910_10062</name>
</gene>
<dbReference type="PROSITE" id="PS50026">
    <property type="entry name" value="EGF_3"/>
    <property type="match status" value="1"/>
</dbReference>
<feature type="disulfide bond" evidence="1">
    <location>
        <begin position="69"/>
        <end position="78"/>
    </location>
</feature>
<accession>U4UJT2</accession>
<dbReference type="SMART" id="SM00181">
    <property type="entry name" value="EGF"/>
    <property type="match status" value="1"/>
</dbReference>
<proteinExistence type="predicted"/>
<keyword evidence="1" id="KW-1015">Disulfide bond</keyword>
<feature type="non-terminal residue" evidence="3">
    <location>
        <position position="85"/>
    </location>
</feature>
<organism evidence="3 4">
    <name type="scientific">Dendroctonus ponderosae</name>
    <name type="common">Mountain pine beetle</name>
    <dbReference type="NCBI Taxonomy" id="77166"/>
    <lineage>
        <taxon>Eukaryota</taxon>
        <taxon>Metazoa</taxon>
        <taxon>Ecdysozoa</taxon>
        <taxon>Arthropoda</taxon>
        <taxon>Hexapoda</taxon>
        <taxon>Insecta</taxon>
        <taxon>Pterygota</taxon>
        <taxon>Neoptera</taxon>
        <taxon>Endopterygota</taxon>
        <taxon>Coleoptera</taxon>
        <taxon>Polyphaga</taxon>
        <taxon>Cucujiformia</taxon>
        <taxon>Curculionidae</taxon>
        <taxon>Scolytinae</taxon>
        <taxon>Dendroctonus</taxon>
    </lineage>
</organism>
<sequence>MEGPFPVLNENVHKNQLSDNIGHPQSIKNEIKQSNNHPIEECTADRCSRVPCQHGGKCLTSETSAVCLCPLGFSGDLCEIRVDLQ</sequence>
<evidence type="ECO:0000259" key="2">
    <source>
        <dbReference type="PROSITE" id="PS50026"/>
    </source>
</evidence>
<dbReference type="AlphaFoldDB" id="U4UJT2"/>
<dbReference type="Proteomes" id="UP000030742">
    <property type="component" value="Unassembled WGS sequence"/>
</dbReference>
<dbReference type="InterPro" id="IPR000742">
    <property type="entry name" value="EGF"/>
</dbReference>
<dbReference type="STRING" id="77166.U4UJT2"/>
<dbReference type="FunFam" id="2.10.25.10:FF:000593">
    <property type="entry name" value="SP2353, isoform A"/>
    <property type="match status" value="1"/>
</dbReference>
<dbReference type="OrthoDB" id="10014052at2759"/>
<dbReference type="CDD" id="cd00054">
    <property type="entry name" value="EGF_CA"/>
    <property type="match status" value="1"/>
</dbReference>
<dbReference type="PROSITE" id="PS01186">
    <property type="entry name" value="EGF_2"/>
    <property type="match status" value="1"/>
</dbReference>
<evidence type="ECO:0000313" key="4">
    <source>
        <dbReference type="Proteomes" id="UP000030742"/>
    </source>
</evidence>
<dbReference type="EMBL" id="KB632333">
    <property type="protein sequence ID" value="ERL92753.1"/>
    <property type="molecule type" value="Genomic_DNA"/>
</dbReference>
<dbReference type="PROSITE" id="PS00022">
    <property type="entry name" value="EGF_1"/>
    <property type="match status" value="1"/>
</dbReference>
<reference evidence="3 4" key="1">
    <citation type="journal article" date="2013" name="Genome Biol.">
        <title>Draft genome of the mountain pine beetle, Dendroctonus ponderosae Hopkins, a major forest pest.</title>
        <authorList>
            <person name="Keeling C.I."/>
            <person name="Yuen M.M."/>
            <person name="Liao N.Y."/>
            <person name="Docking T.R."/>
            <person name="Chan S.K."/>
            <person name="Taylor G.A."/>
            <person name="Palmquist D.L."/>
            <person name="Jackman S.D."/>
            <person name="Nguyen A."/>
            <person name="Li M."/>
            <person name="Henderson H."/>
            <person name="Janes J.K."/>
            <person name="Zhao Y."/>
            <person name="Pandoh P."/>
            <person name="Moore R."/>
            <person name="Sperling F.A."/>
            <person name="Huber D.P."/>
            <person name="Birol I."/>
            <person name="Jones S.J."/>
            <person name="Bohlmann J."/>
        </authorList>
    </citation>
    <scope>NUCLEOTIDE SEQUENCE</scope>
</reference>
<dbReference type="Pfam" id="PF00008">
    <property type="entry name" value="EGF"/>
    <property type="match status" value="1"/>
</dbReference>
<name>U4UJT2_DENPD</name>
<keyword evidence="1" id="KW-0245">EGF-like domain</keyword>
<comment type="caution">
    <text evidence="1">Lacks conserved residue(s) required for the propagation of feature annotation.</text>
</comment>
<feature type="domain" description="EGF-like" evidence="2">
    <location>
        <begin position="43"/>
        <end position="79"/>
    </location>
</feature>
<dbReference type="SUPFAM" id="SSF57196">
    <property type="entry name" value="EGF/Laminin"/>
    <property type="match status" value="1"/>
</dbReference>
<dbReference type="Gene3D" id="2.10.25.10">
    <property type="entry name" value="Laminin"/>
    <property type="match status" value="1"/>
</dbReference>
<evidence type="ECO:0000256" key="1">
    <source>
        <dbReference type="PROSITE-ProRule" id="PRU00076"/>
    </source>
</evidence>